<proteinExistence type="predicted"/>
<dbReference type="EMBL" id="MU003522">
    <property type="protein sequence ID" value="KAF2467038.1"/>
    <property type="molecule type" value="Genomic_DNA"/>
</dbReference>
<accession>A0ACB6QJ68</accession>
<name>A0ACB6QJ68_9PLEO</name>
<protein>
    <submittedName>
        <fullName evidence="1">Uncharacterized protein</fullName>
    </submittedName>
</protein>
<evidence type="ECO:0000313" key="2">
    <source>
        <dbReference type="Proteomes" id="UP000799755"/>
    </source>
</evidence>
<reference evidence="1" key="1">
    <citation type="journal article" date="2020" name="Stud. Mycol.">
        <title>101 Dothideomycetes genomes: a test case for predicting lifestyles and emergence of pathogens.</title>
        <authorList>
            <person name="Haridas S."/>
            <person name="Albert R."/>
            <person name="Binder M."/>
            <person name="Bloem J."/>
            <person name="Labutti K."/>
            <person name="Salamov A."/>
            <person name="Andreopoulos B."/>
            <person name="Baker S."/>
            <person name="Barry K."/>
            <person name="Bills G."/>
            <person name="Bluhm B."/>
            <person name="Cannon C."/>
            <person name="Castanera R."/>
            <person name="Culley D."/>
            <person name="Daum C."/>
            <person name="Ezra D."/>
            <person name="Gonzalez J."/>
            <person name="Henrissat B."/>
            <person name="Kuo A."/>
            <person name="Liang C."/>
            <person name="Lipzen A."/>
            <person name="Lutzoni F."/>
            <person name="Magnuson J."/>
            <person name="Mondo S."/>
            <person name="Nolan M."/>
            <person name="Ohm R."/>
            <person name="Pangilinan J."/>
            <person name="Park H.-J."/>
            <person name="Ramirez L."/>
            <person name="Alfaro M."/>
            <person name="Sun H."/>
            <person name="Tritt A."/>
            <person name="Yoshinaga Y."/>
            <person name="Zwiers L.-H."/>
            <person name="Turgeon B."/>
            <person name="Goodwin S."/>
            <person name="Spatafora J."/>
            <person name="Crous P."/>
            <person name="Grigoriev I."/>
        </authorList>
    </citation>
    <scope>NUCLEOTIDE SEQUENCE</scope>
    <source>
        <strain evidence="1">ATCC 200398</strain>
    </source>
</reference>
<evidence type="ECO:0000313" key="1">
    <source>
        <dbReference type="EMBL" id="KAF2467038.1"/>
    </source>
</evidence>
<organism evidence="1 2">
    <name type="scientific">Lindgomyces ingoldianus</name>
    <dbReference type="NCBI Taxonomy" id="673940"/>
    <lineage>
        <taxon>Eukaryota</taxon>
        <taxon>Fungi</taxon>
        <taxon>Dikarya</taxon>
        <taxon>Ascomycota</taxon>
        <taxon>Pezizomycotina</taxon>
        <taxon>Dothideomycetes</taxon>
        <taxon>Pleosporomycetidae</taxon>
        <taxon>Pleosporales</taxon>
        <taxon>Lindgomycetaceae</taxon>
        <taxon>Lindgomyces</taxon>
    </lineage>
</organism>
<comment type="caution">
    <text evidence="1">The sequence shown here is derived from an EMBL/GenBank/DDBJ whole genome shotgun (WGS) entry which is preliminary data.</text>
</comment>
<keyword evidence="2" id="KW-1185">Reference proteome</keyword>
<sequence length="357" mass="39637">MQVECPIPVLTASRSIHLSKAVSPSKVKPSVSAASIFKPQPRGAAKAAKALTTITNDALVTVENSRVKKARKNEASPSNSLGKWKLAPMKNGDRHPLAVAFRGTTNAYRTQLYEFVTTSITSKHESLHQALYDSTVHSAFGPDPGDAGGSPLKLSLSYRLRQVIAPLTVPMGDFGLQYHATNKETGQSELTKYSLRERMTDFMNTLRQQEAEIIQLQAEWEAILGEIWKLGAQVLGENLMRELLIPRTSPEPQKERFSVPAGGDEEMQVVGESSKVVRPKKKVSFKEPIPKFLTKTSMYPHSVLPLPNIPKEGMKELEEKVDDLGSTNIAELKKLEKDQQEFWTRKHRQIATALGQE</sequence>
<gene>
    <name evidence="1" type="ORF">BDR25DRAFT_376655</name>
</gene>
<dbReference type="Proteomes" id="UP000799755">
    <property type="component" value="Unassembled WGS sequence"/>
</dbReference>